<dbReference type="AlphaFoldDB" id="A0A917HQJ4"/>
<comment type="caution">
    <text evidence="2">The sequence shown here is derived from an EMBL/GenBank/DDBJ whole genome shotgun (WGS) entry which is preliminary data.</text>
</comment>
<protein>
    <recommendedName>
        <fullName evidence="4">Carboxypeptidase family protein</fullName>
    </recommendedName>
</protein>
<gene>
    <name evidence="2" type="ORF">GCM10011585_33120</name>
</gene>
<dbReference type="Proteomes" id="UP000647241">
    <property type="component" value="Unassembled WGS sequence"/>
</dbReference>
<reference evidence="2" key="1">
    <citation type="journal article" date="2014" name="Int. J. Syst. Evol. Microbiol.">
        <title>Complete genome sequence of Corynebacterium casei LMG S-19264T (=DSM 44701T), isolated from a smear-ripened cheese.</title>
        <authorList>
            <consortium name="US DOE Joint Genome Institute (JGI-PGF)"/>
            <person name="Walter F."/>
            <person name="Albersmeier A."/>
            <person name="Kalinowski J."/>
            <person name="Ruckert C."/>
        </authorList>
    </citation>
    <scope>NUCLEOTIDE SEQUENCE</scope>
    <source>
        <strain evidence="2">CGMCC 1.12997</strain>
    </source>
</reference>
<evidence type="ECO:0000256" key="1">
    <source>
        <dbReference type="SAM" id="SignalP"/>
    </source>
</evidence>
<dbReference type="EMBL" id="BMGT01000004">
    <property type="protein sequence ID" value="GGG86549.1"/>
    <property type="molecule type" value="Genomic_DNA"/>
</dbReference>
<feature type="signal peptide" evidence="1">
    <location>
        <begin position="1"/>
        <end position="20"/>
    </location>
</feature>
<reference evidence="2" key="2">
    <citation type="submission" date="2020-09" db="EMBL/GenBank/DDBJ databases">
        <authorList>
            <person name="Sun Q."/>
            <person name="Zhou Y."/>
        </authorList>
    </citation>
    <scope>NUCLEOTIDE SEQUENCE</scope>
    <source>
        <strain evidence="2">CGMCC 1.12997</strain>
    </source>
</reference>
<feature type="chain" id="PRO_5037010209" description="Carboxypeptidase family protein" evidence="1">
    <location>
        <begin position="21"/>
        <end position="435"/>
    </location>
</feature>
<sequence>MLLSRFFASAAFLSCTLLQAQAPGRTHDSSLIGSLLASDDSTIQGHVMAYRIEARHGRMMPTPQCSTNTDAQGAFECVHLEPGSYILIASALRRSSSITRAQSGSVAPTRLPLFEVYPTNTDLDANNLVKLGSGETQSIQVQIQEDPGSDFQVKSAAGQARDKALQVSALGEDFAVSTNVRISADSKSGNYSVKGLVPGEYRLTELWSQNGVTHQGAAFISVGQLTSGQAVITEVKPYNVAGKIRYPDSASHGTVEVVLESAATFDAHRYAAAVQPDGSFSLAGVLSGKYYISLSPGSGLYATDILVSGRSVGGTLLTLDDLHSNSPLTLVTGAAYGSITGTLKLGDSAQQGASVVVESISSHTSQLVPVDSQGMFKADKLAPGEYLIYGWADVRQVPYDSSSFLRRYENKAIHVELENGSQENGLEIECNEIGS</sequence>
<evidence type="ECO:0008006" key="4">
    <source>
        <dbReference type="Google" id="ProtNLM"/>
    </source>
</evidence>
<evidence type="ECO:0000313" key="3">
    <source>
        <dbReference type="Proteomes" id="UP000647241"/>
    </source>
</evidence>
<accession>A0A917HQJ4</accession>
<name>A0A917HQJ4_9BACT</name>
<organism evidence="2 3">
    <name type="scientific">Edaphobacter dinghuensis</name>
    <dbReference type="NCBI Taxonomy" id="1560005"/>
    <lineage>
        <taxon>Bacteria</taxon>
        <taxon>Pseudomonadati</taxon>
        <taxon>Acidobacteriota</taxon>
        <taxon>Terriglobia</taxon>
        <taxon>Terriglobales</taxon>
        <taxon>Acidobacteriaceae</taxon>
        <taxon>Edaphobacter</taxon>
    </lineage>
</organism>
<dbReference type="RefSeq" id="WP_188555356.1">
    <property type="nucleotide sequence ID" value="NZ_BMGT01000004.1"/>
</dbReference>
<evidence type="ECO:0000313" key="2">
    <source>
        <dbReference type="EMBL" id="GGG86549.1"/>
    </source>
</evidence>
<keyword evidence="1" id="KW-0732">Signal</keyword>
<keyword evidence="3" id="KW-1185">Reference proteome</keyword>
<proteinExistence type="predicted"/>